<dbReference type="AlphaFoldDB" id="A0A9X2QCH4"/>
<gene>
    <name evidence="2" type="ORF">GGP61_001452</name>
</gene>
<dbReference type="EMBL" id="JANUAE010000004">
    <property type="protein sequence ID" value="MCS3709848.1"/>
    <property type="molecule type" value="Genomic_DNA"/>
</dbReference>
<comment type="caution">
    <text evidence="2">The sequence shown here is derived from an EMBL/GenBank/DDBJ whole genome shotgun (WGS) entry which is preliminary data.</text>
</comment>
<organism evidence="2 3">
    <name type="scientific">Salinibacter ruber</name>
    <dbReference type="NCBI Taxonomy" id="146919"/>
    <lineage>
        <taxon>Bacteria</taxon>
        <taxon>Pseudomonadati</taxon>
        <taxon>Rhodothermota</taxon>
        <taxon>Rhodothermia</taxon>
        <taxon>Rhodothermales</taxon>
        <taxon>Salinibacteraceae</taxon>
        <taxon>Salinibacter</taxon>
    </lineage>
</organism>
<keyword evidence="1" id="KW-0472">Membrane</keyword>
<sequence>MSSDDPNSRKSTVEIHQSMVERPLPFFGAGGEAAAVVFFLVFTATNIAGLISWTTLISILIGAAATWLIKFFREVDPFGPESFVVGATTPTYFQKGYDLTETAPPPYNARPPSNT</sequence>
<dbReference type="Proteomes" id="UP001155057">
    <property type="component" value="Unassembled WGS sequence"/>
</dbReference>
<feature type="transmembrane region" description="Helical" evidence="1">
    <location>
        <begin position="50"/>
        <end position="69"/>
    </location>
</feature>
<name>A0A9X2QCH4_9BACT</name>
<dbReference type="RefSeq" id="WP_259123755.1">
    <property type="nucleotide sequence ID" value="NZ_JANTZO010000005.1"/>
</dbReference>
<accession>A0A9X2QCH4</accession>
<keyword evidence="1" id="KW-1133">Transmembrane helix</keyword>
<proteinExistence type="predicted"/>
<protein>
    <submittedName>
        <fullName evidence="2">Uncharacterized protein</fullName>
    </submittedName>
</protein>
<evidence type="ECO:0000313" key="3">
    <source>
        <dbReference type="Proteomes" id="UP001155057"/>
    </source>
</evidence>
<feature type="transmembrane region" description="Helical" evidence="1">
    <location>
        <begin position="24"/>
        <end position="44"/>
    </location>
</feature>
<keyword evidence="1" id="KW-0812">Transmembrane</keyword>
<evidence type="ECO:0000256" key="1">
    <source>
        <dbReference type="SAM" id="Phobius"/>
    </source>
</evidence>
<evidence type="ECO:0000313" key="2">
    <source>
        <dbReference type="EMBL" id="MCS3709848.1"/>
    </source>
</evidence>
<reference evidence="2" key="1">
    <citation type="submission" date="2022-08" db="EMBL/GenBank/DDBJ databases">
        <title>Genomic Encyclopedia of Type Strains, Phase V (KMG-V): Genome sequencing to study the core and pangenomes of soil and plant-associated prokaryotes.</title>
        <authorList>
            <person name="Whitman W."/>
        </authorList>
    </citation>
    <scope>NUCLEOTIDE SEQUENCE</scope>
    <source>
        <strain evidence="2">SP3049</strain>
    </source>
</reference>